<gene>
    <name evidence="1" type="ORF">KHA90_11810</name>
</gene>
<sequence length="64" mass="7514">MSIFTQIQLKTYIERIELQRHNLPLATVFTAQQKNDLDSLYDQILKICYATSIKEKEVIEPICL</sequence>
<dbReference type="RefSeq" id="WP_213299718.1">
    <property type="nucleotide sequence ID" value="NZ_JAGYVZ010000010.1"/>
</dbReference>
<dbReference type="Proteomes" id="UP000722625">
    <property type="component" value="Unassembled WGS sequence"/>
</dbReference>
<keyword evidence="2" id="KW-1185">Reference proteome</keyword>
<proteinExistence type="predicted"/>
<accession>A0ABS5PBP7</accession>
<organism evidence="1 2">
    <name type="scientific">Flavobacterium psychroterrae</name>
    <dbReference type="NCBI Taxonomy" id="2133767"/>
    <lineage>
        <taxon>Bacteria</taxon>
        <taxon>Pseudomonadati</taxon>
        <taxon>Bacteroidota</taxon>
        <taxon>Flavobacteriia</taxon>
        <taxon>Flavobacteriales</taxon>
        <taxon>Flavobacteriaceae</taxon>
        <taxon>Flavobacterium</taxon>
    </lineage>
</organism>
<evidence type="ECO:0000313" key="1">
    <source>
        <dbReference type="EMBL" id="MBS7231712.1"/>
    </source>
</evidence>
<comment type="caution">
    <text evidence="1">The sequence shown here is derived from an EMBL/GenBank/DDBJ whole genome shotgun (WGS) entry which is preliminary data.</text>
</comment>
<name>A0ABS5PBP7_9FLAO</name>
<protein>
    <submittedName>
        <fullName evidence="1">Uncharacterized protein</fullName>
    </submittedName>
</protein>
<dbReference type="EMBL" id="JAGYVZ010000010">
    <property type="protein sequence ID" value="MBS7231712.1"/>
    <property type="molecule type" value="Genomic_DNA"/>
</dbReference>
<reference evidence="1 2" key="1">
    <citation type="journal article" date="2018" name="Int. J. Syst. Evol. Microbiol.">
        <title>Flavobacterium chryseum sp. nov. and Flavobacterium psychroterrae sp. nov., novel environmental bacteria isolated from Antarctica.</title>
        <authorList>
            <person name="Kralova S."/>
            <person name="Svec P."/>
            <person name="Busse H.J."/>
            <person name="Stankova E."/>
            <person name="Vaczi P."/>
            <person name="Sedlacek I."/>
        </authorList>
    </citation>
    <scope>NUCLEOTIDE SEQUENCE [LARGE SCALE GENOMIC DNA]</scope>
    <source>
        <strain evidence="1 2">CCM 8827</strain>
    </source>
</reference>
<evidence type="ECO:0000313" key="2">
    <source>
        <dbReference type="Proteomes" id="UP000722625"/>
    </source>
</evidence>